<reference evidence="3 4" key="1">
    <citation type="journal article" date="2012" name="BMC Genomics">
        <title>Tools to kill: Genome of one of the most destructive plant pathogenic fungi Macrophomina phaseolina.</title>
        <authorList>
            <person name="Islam M.S."/>
            <person name="Haque M.S."/>
            <person name="Islam M.M."/>
            <person name="Emdad E.M."/>
            <person name="Halim A."/>
            <person name="Hossen Q.M.M."/>
            <person name="Hossain M.Z."/>
            <person name="Ahmed B."/>
            <person name="Rahim S."/>
            <person name="Rahman M.S."/>
            <person name="Alam M.M."/>
            <person name="Hou S."/>
            <person name="Wan X."/>
            <person name="Saito J.A."/>
            <person name="Alam M."/>
        </authorList>
    </citation>
    <scope>NUCLEOTIDE SEQUENCE [LARGE SCALE GENOMIC DNA]</scope>
    <source>
        <strain evidence="3 4">MS6</strain>
    </source>
</reference>
<dbReference type="STRING" id="1126212.K2QH57"/>
<evidence type="ECO:0000313" key="4">
    <source>
        <dbReference type="Proteomes" id="UP000007129"/>
    </source>
</evidence>
<feature type="region of interest" description="Disordered" evidence="1">
    <location>
        <begin position="521"/>
        <end position="581"/>
    </location>
</feature>
<dbReference type="eggNOG" id="ENOG502S5WB">
    <property type="taxonomic scope" value="Eukaryota"/>
</dbReference>
<evidence type="ECO:0000313" key="3">
    <source>
        <dbReference type="EMBL" id="EKG09066.1"/>
    </source>
</evidence>
<dbReference type="OrthoDB" id="5584477at2759"/>
<dbReference type="PANTHER" id="PTHR38248:SF2">
    <property type="entry name" value="FUNK1 11"/>
    <property type="match status" value="1"/>
</dbReference>
<dbReference type="VEuPathDB" id="FungiDB:MPH_13953"/>
<protein>
    <recommendedName>
        <fullName evidence="2">Fungal-type protein kinase domain-containing protein</fullName>
    </recommendedName>
</protein>
<organism evidence="3 4">
    <name type="scientific">Macrophomina phaseolina (strain MS6)</name>
    <name type="common">Charcoal rot fungus</name>
    <dbReference type="NCBI Taxonomy" id="1126212"/>
    <lineage>
        <taxon>Eukaryota</taxon>
        <taxon>Fungi</taxon>
        <taxon>Dikarya</taxon>
        <taxon>Ascomycota</taxon>
        <taxon>Pezizomycotina</taxon>
        <taxon>Dothideomycetes</taxon>
        <taxon>Dothideomycetes incertae sedis</taxon>
        <taxon>Botryosphaeriales</taxon>
        <taxon>Botryosphaeriaceae</taxon>
        <taxon>Macrophomina</taxon>
    </lineage>
</organism>
<proteinExistence type="predicted"/>
<dbReference type="Gene3D" id="1.10.510.10">
    <property type="entry name" value="Transferase(Phosphotransferase) domain 1"/>
    <property type="match status" value="1"/>
</dbReference>
<dbReference type="InterPro" id="IPR040976">
    <property type="entry name" value="Pkinase_fungal"/>
</dbReference>
<feature type="compositionally biased region" description="Low complexity" evidence="1">
    <location>
        <begin position="536"/>
        <end position="563"/>
    </location>
</feature>
<feature type="domain" description="Fungal-type protein kinase" evidence="2">
    <location>
        <begin position="304"/>
        <end position="707"/>
    </location>
</feature>
<accession>K2QH57</accession>
<gene>
    <name evidence="3" type="ORF">MPH_13953</name>
</gene>
<dbReference type="EMBL" id="AHHD01000791">
    <property type="protein sequence ID" value="EKG09066.1"/>
    <property type="molecule type" value="Genomic_DNA"/>
</dbReference>
<name>K2QH57_MACPH</name>
<dbReference type="InterPro" id="IPR011009">
    <property type="entry name" value="Kinase-like_dom_sf"/>
</dbReference>
<dbReference type="HOGENOM" id="CLU_005513_5_0_1"/>
<dbReference type="Proteomes" id="UP000007129">
    <property type="component" value="Unassembled WGS sequence"/>
</dbReference>
<comment type="caution">
    <text evidence="3">The sequence shown here is derived from an EMBL/GenBank/DDBJ whole genome shotgun (WGS) entry which is preliminary data.</text>
</comment>
<evidence type="ECO:0000256" key="1">
    <source>
        <dbReference type="SAM" id="MobiDB-lite"/>
    </source>
</evidence>
<dbReference type="SUPFAM" id="SSF56112">
    <property type="entry name" value="Protein kinase-like (PK-like)"/>
    <property type="match status" value="1"/>
</dbReference>
<dbReference type="InParanoid" id="K2QH57"/>
<sequence length="808" mass="91430">MAQLSESQFATIRDHPIGDALNSFRAAFESAHPRTSLRGGLDHFQQLVAQPARRRLVLKHILTLAGLPAADVLTSNDGTDSLSSTLALLYFRLSSNQTDVKHTAQLVKNVVDKESDATIWTTVYDLIRQTQPAPPTITSITPFPTAHLRTPPKSITSATRSIQQTPNTRATSSITNSSEFRKYFDEELKAELKGSLFVGVPNFFETFFGQVEGLQQTAETVFQKCREGDDPLYETGSWRGWPERSTQNDVLRWFTRIVDRLKTLAEEHCSVDSIQRTTLAQPDKYVEGSVADRKMDAGFVAVTEDGRHWSQILVAGELKGNPDLDRSSQTWRDLARYAREVFTAQDTRRFVLGFTLCGSTMRLWEFDRLGGTASEPFDVNENGLRFVSAVLGYLLMNNEQLGFDPTILEVDGKRVVEVTRNDQTERLVLDKLIKRAPCVVGRATTCWKAYCERDESRSPLVVKDSWQYPERDEEGELLREAAVPEKEVVNVARYYHHETVRVNGQEDDVYDSIRKGLDVVKAKNYRPNDSMPPPNTSGSVRTTRSTSRAGQKRSSSSIDAPEPSSKRTRSSAQFTATGPVPENRVHRRVIVRDYGKPIYKAGSQVALLAAMEGCIRGHQTLYKEANILQRDVSANNLMINEDSGNPSWKAFLIDLDLAINKEREGASGAKGKTGTLAFMAIGILFGEEQHSFMHDLESFFWVLFWICIHYNGPGKERVVPRFEKWNYTYPEELAGMKMGIVADESIFRRTVTDHFTEYYQPLIPWIDELRKTVFSNGGRWKEEDEGLYSRMMDILREAREDPRVKRGS</sequence>
<dbReference type="AlphaFoldDB" id="K2QH57"/>
<evidence type="ECO:0000259" key="2">
    <source>
        <dbReference type="Pfam" id="PF17667"/>
    </source>
</evidence>
<dbReference type="Pfam" id="PF17667">
    <property type="entry name" value="Pkinase_fungal"/>
    <property type="match status" value="1"/>
</dbReference>
<dbReference type="PANTHER" id="PTHR38248">
    <property type="entry name" value="FUNK1 6"/>
    <property type="match status" value="1"/>
</dbReference>